<organism evidence="8 9">
    <name type="scientific">Microctonus hyperodae</name>
    <name type="common">Parasitoid wasp</name>
    <dbReference type="NCBI Taxonomy" id="165561"/>
    <lineage>
        <taxon>Eukaryota</taxon>
        <taxon>Metazoa</taxon>
        <taxon>Ecdysozoa</taxon>
        <taxon>Arthropoda</taxon>
        <taxon>Hexapoda</taxon>
        <taxon>Insecta</taxon>
        <taxon>Pterygota</taxon>
        <taxon>Neoptera</taxon>
        <taxon>Endopterygota</taxon>
        <taxon>Hymenoptera</taxon>
        <taxon>Apocrita</taxon>
        <taxon>Ichneumonoidea</taxon>
        <taxon>Braconidae</taxon>
        <taxon>Euphorinae</taxon>
        <taxon>Microctonus</taxon>
    </lineage>
</organism>
<keyword evidence="6" id="KW-0472">Membrane</keyword>
<evidence type="ECO:0000313" key="8">
    <source>
        <dbReference type="EMBL" id="KAK0174742.1"/>
    </source>
</evidence>
<evidence type="ECO:0000256" key="4">
    <source>
        <dbReference type="ARBA" id="ARBA00022946"/>
    </source>
</evidence>
<name>A0AA39FS02_MICHY</name>
<comment type="caution">
    <text evidence="8">The sequence shown here is derived from an EMBL/GenBank/DDBJ whole genome shotgun (WGS) entry which is preliminary data.</text>
</comment>
<evidence type="ECO:0000256" key="3">
    <source>
        <dbReference type="ARBA" id="ARBA00022792"/>
    </source>
</evidence>
<keyword evidence="9" id="KW-1185">Reference proteome</keyword>
<dbReference type="PANTHER" id="PTHR31107:SF2">
    <property type="entry name" value="CYTOCHROME C OXIDASE ASSEMBLY FACTOR 8"/>
    <property type="match status" value="1"/>
</dbReference>
<feature type="compositionally biased region" description="Polar residues" evidence="7">
    <location>
        <begin position="131"/>
        <end position="153"/>
    </location>
</feature>
<keyword evidence="4" id="KW-0809">Transit peptide</keyword>
<reference evidence="8" key="2">
    <citation type="submission" date="2023-03" db="EMBL/GenBank/DDBJ databases">
        <authorList>
            <person name="Inwood S.N."/>
            <person name="Skelly J.G."/>
            <person name="Guhlin J."/>
            <person name="Harrop T.W.R."/>
            <person name="Goldson S.G."/>
            <person name="Dearden P.K."/>
        </authorList>
    </citation>
    <scope>NUCLEOTIDE SEQUENCE</scope>
    <source>
        <strain evidence="8">Lincoln</strain>
        <tissue evidence="8">Whole body</tissue>
    </source>
</reference>
<keyword evidence="5" id="KW-0496">Mitochondrion</keyword>
<protein>
    <submittedName>
        <fullName evidence="8">Uncharacterized protein</fullName>
    </submittedName>
</protein>
<feature type="compositionally biased region" description="Low complexity" evidence="7">
    <location>
        <begin position="118"/>
        <end position="130"/>
    </location>
</feature>
<evidence type="ECO:0000256" key="7">
    <source>
        <dbReference type="SAM" id="MobiDB-lite"/>
    </source>
</evidence>
<keyword evidence="3" id="KW-0999">Mitochondrion inner membrane</keyword>
<evidence type="ECO:0000313" key="9">
    <source>
        <dbReference type="Proteomes" id="UP001168972"/>
    </source>
</evidence>
<dbReference type="EMBL" id="JAQQBR010000006">
    <property type="protein sequence ID" value="KAK0174742.1"/>
    <property type="molecule type" value="Genomic_DNA"/>
</dbReference>
<evidence type="ECO:0000256" key="5">
    <source>
        <dbReference type="ARBA" id="ARBA00023128"/>
    </source>
</evidence>
<accession>A0AA39FS02</accession>
<comment type="subcellular location">
    <subcellularLocation>
        <location evidence="1">Mitochondrion inner membrane</location>
        <topology evidence="1">Peripheral membrane protein</topology>
        <orientation evidence="1">Matrix side</orientation>
    </subcellularLocation>
</comment>
<evidence type="ECO:0000256" key="1">
    <source>
        <dbReference type="ARBA" id="ARBA00004443"/>
    </source>
</evidence>
<feature type="region of interest" description="Disordered" evidence="7">
    <location>
        <begin position="118"/>
        <end position="155"/>
    </location>
</feature>
<evidence type="ECO:0000256" key="6">
    <source>
        <dbReference type="ARBA" id="ARBA00023136"/>
    </source>
</evidence>
<reference evidence="8" key="1">
    <citation type="journal article" date="2023" name="bioRxiv">
        <title>Scaffold-level genome assemblies of two parasitoid biocontrol wasps reveal the parthenogenesis mechanism and an associated novel virus.</title>
        <authorList>
            <person name="Inwood S."/>
            <person name="Skelly J."/>
            <person name="Guhlin J."/>
            <person name="Harrop T."/>
            <person name="Goldson S."/>
            <person name="Dearden P."/>
        </authorList>
    </citation>
    <scope>NUCLEOTIDE SEQUENCE</scope>
    <source>
        <strain evidence="8">Lincoln</strain>
        <tissue evidence="8">Whole body</tissue>
    </source>
</reference>
<gene>
    <name evidence="8" type="ORF">PV327_010477</name>
</gene>
<dbReference type="GO" id="GO:0005743">
    <property type="term" value="C:mitochondrial inner membrane"/>
    <property type="evidence" value="ECO:0007669"/>
    <property type="project" value="UniProtKB-SubCell"/>
</dbReference>
<evidence type="ECO:0000256" key="2">
    <source>
        <dbReference type="ARBA" id="ARBA00005453"/>
    </source>
</evidence>
<proteinExistence type="inferred from homology"/>
<dbReference type="Proteomes" id="UP001168972">
    <property type="component" value="Unassembled WGS sequence"/>
</dbReference>
<dbReference type="GO" id="GO:0097193">
    <property type="term" value="P:intrinsic apoptotic signaling pathway"/>
    <property type="evidence" value="ECO:0007669"/>
    <property type="project" value="InterPro"/>
</dbReference>
<dbReference type="Pfam" id="PF10231">
    <property type="entry name" value="COA8"/>
    <property type="match status" value="1"/>
</dbReference>
<dbReference type="InterPro" id="IPR018796">
    <property type="entry name" value="COA8"/>
</dbReference>
<sequence length="406" mass="47830">MKFGQMPVLYSLSKEETQEWNQAFWSKHNAKFIQERKEFQKNLTADGKSITADEMSIFYKSFLDRNWIIHLTYNILWYKQNIRNLFLEIKIMEDISSSNGVLKSEDIVYTLMKVSRLESPSSSSSNQSTSATNEPINCQTLNSKTDNSSSHIQNPPDKFPVNTAFNIEVKLVKIIIKKLLQLHWNDYIHWKTLLSFGLGLWIALCITDKYYQKEESKLGNKIHFKIIEKTINKNFEEDITRKIISNSDLKCRCAHNFFKSKSLSDEYYHNKFTIEKFKNDRKNYIYDESGPIVSSKNRHVNPVEIIPYDGELHVNSDIFWELKIINSHDNQQINDNTKRNHKHFNTLGIQSNVAANIDRESWNNDCNYNDDNRKNWELNSRKVFAFYFNDDNPIESINHLKKLPVI</sequence>
<dbReference type="AlphaFoldDB" id="A0AA39FS02"/>
<comment type="similarity">
    <text evidence="2">Belongs to the COA8 family.</text>
</comment>
<dbReference type="PANTHER" id="PTHR31107">
    <property type="entry name" value="APOPTOGENIC PROTEIN 1, MITOCHONDRIAL"/>
    <property type="match status" value="1"/>
</dbReference>